<evidence type="ECO:0000313" key="2">
    <source>
        <dbReference type="Proteomes" id="UP000013167"/>
    </source>
</evidence>
<dbReference type="RefSeq" id="WP_010849941.1">
    <property type="nucleotide sequence ID" value="NZ_HF570956.1"/>
</dbReference>
<dbReference type="OrthoDB" id="9802039at2"/>
<dbReference type="Proteomes" id="UP000013167">
    <property type="component" value="Unassembled WGS sequence"/>
</dbReference>
<proteinExistence type="predicted"/>
<reference evidence="1 2" key="1">
    <citation type="journal article" date="2013" name="ISME J.">
        <title>A metabolic model for members of the genus Tetrasphaera involved in enhanced biological phosphorus removal.</title>
        <authorList>
            <person name="Kristiansen R."/>
            <person name="Nguyen H.T.T."/>
            <person name="Saunders A.M."/>
            <person name="Nielsen J.L."/>
            <person name="Wimmer R."/>
            <person name="Le V.Q."/>
            <person name="McIlroy S.J."/>
            <person name="Petrovski S."/>
            <person name="Seviour R.J."/>
            <person name="Calteau A."/>
            <person name="Nielsen K.L."/>
            <person name="Nielsen P.H."/>
        </authorList>
    </citation>
    <scope>NUCLEOTIDE SEQUENCE [LARGE SCALE GENOMIC DNA]</scope>
    <source>
        <strain evidence="1 2">Lp2</strain>
    </source>
</reference>
<evidence type="ECO:0000313" key="1">
    <source>
        <dbReference type="EMBL" id="CCH70085.1"/>
    </source>
</evidence>
<gene>
    <name evidence="1" type="ORF">BN10_500021</name>
</gene>
<comment type="caution">
    <text evidence="1">The sequence shown here is derived from an EMBL/GenBank/DDBJ whole genome shotgun (WGS) entry which is preliminary data.</text>
</comment>
<dbReference type="HOGENOM" id="CLU_2829824_0_0_11"/>
<name>N0E2X6_9MICO</name>
<accession>N0E2X6</accession>
<dbReference type="EMBL" id="CAIZ01000120">
    <property type="protein sequence ID" value="CCH70085.1"/>
    <property type="molecule type" value="Genomic_DNA"/>
</dbReference>
<sequence length="66" mass="7168">MTHPRTIAPSCAAWVHRTVRTHNPQDMTIRSKTCGRCGHVMDISGYLTRGNADGVAYGNVFLSGGH</sequence>
<dbReference type="STRING" id="1193181.BN10_500021"/>
<dbReference type="AlphaFoldDB" id="N0E2X6"/>
<keyword evidence="2" id="KW-1185">Reference proteome</keyword>
<organism evidence="1 2">
    <name type="scientific">Phycicoccus elongatus Lp2</name>
    <dbReference type="NCBI Taxonomy" id="1193181"/>
    <lineage>
        <taxon>Bacteria</taxon>
        <taxon>Bacillati</taxon>
        <taxon>Actinomycetota</taxon>
        <taxon>Actinomycetes</taxon>
        <taxon>Micrococcales</taxon>
        <taxon>Intrasporangiaceae</taxon>
        <taxon>Phycicoccus</taxon>
    </lineage>
</organism>
<protein>
    <submittedName>
        <fullName evidence="1">Uncharacterized protein</fullName>
    </submittedName>
</protein>